<name>A0ACB8GBF8_9SAUR</name>
<comment type="caution">
    <text evidence="1">The sequence shown here is derived from an EMBL/GenBank/DDBJ whole genome shotgun (WGS) entry which is preliminary data.</text>
</comment>
<organism evidence="1 2">
    <name type="scientific">Sphaerodactylus townsendi</name>
    <dbReference type="NCBI Taxonomy" id="933632"/>
    <lineage>
        <taxon>Eukaryota</taxon>
        <taxon>Metazoa</taxon>
        <taxon>Chordata</taxon>
        <taxon>Craniata</taxon>
        <taxon>Vertebrata</taxon>
        <taxon>Euteleostomi</taxon>
        <taxon>Lepidosauria</taxon>
        <taxon>Squamata</taxon>
        <taxon>Bifurcata</taxon>
        <taxon>Gekkota</taxon>
        <taxon>Sphaerodactylidae</taxon>
        <taxon>Sphaerodactylus</taxon>
    </lineage>
</organism>
<dbReference type="EMBL" id="CM037614">
    <property type="protein sequence ID" value="KAH8016529.1"/>
    <property type="molecule type" value="Genomic_DNA"/>
</dbReference>
<proteinExistence type="predicted"/>
<protein>
    <submittedName>
        <fullName evidence="1">Uncharacterized protein</fullName>
    </submittedName>
</protein>
<reference evidence="1" key="1">
    <citation type="submission" date="2021-08" db="EMBL/GenBank/DDBJ databases">
        <title>The first chromosome-level gecko genome reveals the dynamic sex chromosomes of Neotropical dwarf geckos (Sphaerodactylidae: Sphaerodactylus).</title>
        <authorList>
            <person name="Pinto B.J."/>
            <person name="Keating S.E."/>
            <person name="Gamble T."/>
        </authorList>
    </citation>
    <scope>NUCLEOTIDE SEQUENCE</scope>
    <source>
        <strain evidence="1">TG3544</strain>
    </source>
</reference>
<gene>
    <name evidence="1" type="ORF">K3G42_019282</name>
</gene>
<dbReference type="Proteomes" id="UP000827872">
    <property type="component" value="Linkage Group LG01"/>
</dbReference>
<evidence type="ECO:0000313" key="2">
    <source>
        <dbReference type="Proteomes" id="UP000827872"/>
    </source>
</evidence>
<accession>A0ACB8GBF8</accession>
<evidence type="ECO:0000313" key="1">
    <source>
        <dbReference type="EMBL" id="KAH8016529.1"/>
    </source>
</evidence>
<keyword evidence="2" id="KW-1185">Reference proteome</keyword>
<sequence>MGQSPEAAAILAPRMQEEDWFGWWLGEGHADGSSPKTVEAPTEDLVHASADPLILGLPPMGFAESGSLPGVSGDRVPAILDTLVGDPSLPPPLCPKFSAGDCRSLGSWESPVSQGDASSDTGEPLTESTLLGFQ</sequence>